<reference evidence="2" key="1">
    <citation type="submission" date="2014-09" db="EMBL/GenBank/DDBJ databases">
        <authorList>
            <person name="Mudge J."/>
            <person name="Ramaraj T."/>
            <person name="Lindquist I.E."/>
            <person name="Bharti A.K."/>
            <person name="Sundararajan A."/>
            <person name="Cameron C.T."/>
            <person name="Woodward J.E."/>
            <person name="May G.D."/>
            <person name="Brubaker C."/>
            <person name="Broadhvest J."/>
            <person name="Wilkins T.A."/>
        </authorList>
    </citation>
    <scope>NUCLEOTIDE SEQUENCE</scope>
    <source>
        <strain evidence="2">cv. AKA8401</strain>
    </source>
</reference>
<gene>
    <name evidence="1" type="ORF">F383_33715</name>
</gene>
<name>A0A0B0N1R2_GOSAR</name>
<dbReference type="AlphaFoldDB" id="A0A0B0N1R2"/>
<accession>A0A0B0N1R2</accession>
<keyword evidence="2" id="KW-1185">Reference proteome</keyword>
<evidence type="ECO:0000313" key="1">
    <source>
        <dbReference type="EMBL" id="KHG06532.1"/>
    </source>
</evidence>
<protein>
    <submittedName>
        <fullName evidence="1">Uncharacterized protein</fullName>
    </submittedName>
</protein>
<sequence length="41" mass="4492">MPKSPQNWPFRIGLYLGSAGTRPCDTSIVSRASILPRDTAM</sequence>
<evidence type="ECO:0000313" key="2">
    <source>
        <dbReference type="Proteomes" id="UP000032142"/>
    </source>
</evidence>
<proteinExistence type="predicted"/>
<dbReference type="Proteomes" id="UP000032142">
    <property type="component" value="Unassembled WGS sequence"/>
</dbReference>
<dbReference type="EMBL" id="JRRC01454065">
    <property type="protein sequence ID" value="KHG06532.1"/>
    <property type="molecule type" value="Genomic_DNA"/>
</dbReference>
<organism evidence="1 2">
    <name type="scientific">Gossypium arboreum</name>
    <name type="common">Tree cotton</name>
    <name type="synonym">Gossypium nanking</name>
    <dbReference type="NCBI Taxonomy" id="29729"/>
    <lineage>
        <taxon>Eukaryota</taxon>
        <taxon>Viridiplantae</taxon>
        <taxon>Streptophyta</taxon>
        <taxon>Embryophyta</taxon>
        <taxon>Tracheophyta</taxon>
        <taxon>Spermatophyta</taxon>
        <taxon>Magnoliopsida</taxon>
        <taxon>eudicotyledons</taxon>
        <taxon>Gunneridae</taxon>
        <taxon>Pentapetalae</taxon>
        <taxon>rosids</taxon>
        <taxon>malvids</taxon>
        <taxon>Malvales</taxon>
        <taxon>Malvaceae</taxon>
        <taxon>Malvoideae</taxon>
        <taxon>Gossypium</taxon>
    </lineage>
</organism>
<comment type="caution">
    <text evidence="1">The sequence shown here is derived from an EMBL/GenBank/DDBJ whole genome shotgun (WGS) entry which is preliminary data.</text>
</comment>